<dbReference type="EMBL" id="JAFREP010000027">
    <property type="protein sequence ID" value="MBO1321740.1"/>
    <property type="molecule type" value="Genomic_DNA"/>
</dbReference>
<dbReference type="Gene3D" id="1.25.40.10">
    <property type="entry name" value="Tetratricopeptide repeat domain"/>
    <property type="match status" value="1"/>
</dbReference>
<keyword evidence="1" id="KW-0813">Transport</keyword>
<dbReference type="GO" id="GO:0005829">
    <property type="term" value="C:cytosol"/>
    <property type="evidence" value="ECO:0007669"/>
    <property type="project" value="TreeGrafter"/>
</dbReference>
<accession>A0A8J7QKS9</accession>
<keyword evidence="3" id="KW-1015">Disulfide bond</keyword>
<dbReference type="Pfam" id="PF14561">
    <property type="entry name" value="TPR_20"/>
    <property type="match status" value="1"/>
</dbReference>
<evidence type="ECO:0000259" key="5">
    <source>
        <dbReference type="PROSITE" id="PS51352"/>
    </source>
</evidence>
<evidence type="ECO:0000256" key="3">
    <source>
        <dbReference type="ARBA" id="ARBA00023157"/>
    </source>
</evidence>
<keyword evidence="2" id="KW-0249">Electron transport</keyword>
<dbReference type="Pfam" id="PF00085">
    <property type="entry name" value="Thioredoxin"/>
    <property type="match status" value="1"/>
</dbReference>
<organism evidence="6 7">
    <name type="scientific">Acanthopleuribacter pedis</name>
    <dbReference type="NCBI Taxonomy" id="442870"/>
    <lineage>
        <taxon>Bacteria</taxon>
        <taxon>Pseudomonadati</taxon>
        <taxon>Acidobacteriota</taxon>
        <taxon>Holophagae</taxon>
        <taxon>Acanthopleuribacterales</taxon>
        <taxon>Acanthopleuribacteraceae</taxon>
        <taxon>Acanthopleuribacter</taxon>
    </lineage>
</organism>
<comment type="caution">
    <text evidence="6">The sequence shown here is derived from an EMBL/GenBank/DDBJ whole genome shotgun (WGS) entry which is preliminary data.</text>
</comment>
<feature type="domain" description="Thioredoxin" evidence="5">
    <location>
        <begin position="1"/>
        <end position="106"/>
    </location>
</feature>
<protein>
    <submittedName>
        <fullName evidence="6">Tetratricopeptide repeat protein</fullName>
    </submittedName>
</protein>
<dbReference type="GO" id="GO:0015035">
    <property type="term" value="F:protein-disulfide reductase activity"/>
    <property type="evidence" value="ECO:0007669"/>
    <property type="project" value="TreeGrafter"/>
</dbReference>
<dbReference type="GO" id="GO:0045454">
    <property type="term" value="P:cell redox homeostasis"/>
    <property type="evidence" value="ECO:0007669"/>
    <property type="project" value="TreeGrafter"/>
</dbReference>
<evidence type="ECO:0000256" key="2">
    <source>
        <dbReference type="ARBA" id="ARBA00022982"/>
    </source>
</evidence>
<dbReference type="InterPro" id="IPR017937">
    <property type="entry name" value="Thioredoxin_CS"/>
</dbReference>
<dbReference type="Gene3D" id="3.40.30.10">
    <property type="entry name" value="Glutaredoxin"/>
    <property type="match status" value="1"/>
</dbReference>
<dbReference type="AlphaFoldDB" id="A0A8J7QKS9"/>
<dbReference type="PANTHER" id="PTHR45663:SF11">
    <property type="entry name" value="GEO12009P1"/>
    <property type="match status" value="1"/>
</dbReference>
<dbReference type="InterPro" id="IPR036249">
    <property type="entry name" value="Thioredoxin-like_sf"/>
</dbReference>
<evidence type="ECO:0000256" key="1">
    <source>
        <dbReference type="ARBA" id="ARBA00022448"/>
    </source>
</evidence>
<evidence type="ECO:0000313" key="7">
    <source>
        <dbReference type="Proteomes" id="UP000664417"/>
    </source>
</evidence>
<dbReference type="SUPFAM" id="SSF52833">
    <property type="entry name" value="Thioredoxin-like"/>
    <property type="match status" value="1"/>
</dbReference>
<dbReference type="Proteomes" id="UP000664417">
    <property type="component" value="Unassembled WGS sequence"/>
</dbReference>
<dbReference type="CDD" id="cd02956">
    <property type="entry name" value="ybbN"/>
    <property type="match status" value="1"/>
</dbReference>
<evidence type="ECO:0000256" key="4">
    <source>
        <dbReference type="ARBA" id="ARBA00023284"/>
    </source>
</evidence>
<dbReference type="RefSeq" id="WP_207861713.1">
    <property type="nucleotide sequence ID" value="NZ_JAFREP010000027.1"/>
</dbReference>
<proteinExistence type="predicted"/>
<dbReference type="GO" id="GO:0006950">
    <property type="term" value="P:response to stress"/>
    <property type="evidence" value="ECO:0007669"/>
    <property type="project" value="UniProtKB-ARBA"/>
</dbReference>
<dbReference type="PANTHER" id="PTHR45663">
    <property type="entry name" value="GEO12009P1"/>
    <property type="match status" value="1"/>
</dbReference>
<reference evidence="6" key="1">
    <citation type="submission" date="2021-03" db="EMBL/GenBank/DDBJ databases">
        <authorList>
            <person name="Wang G."/>
        </authorList>
    </citation>
    <scope>NUCLEOTIDE SEQUENCE</scope>
    <source>
        <strain evidence="6">KCTC 12899</strain>
    </source>
</reference>
<gene>
    <name evidence="6" type="ORF">J3U88_24895</name>
</gene>
<sequence length="286" mass="32070">MTYELQDFQTDVVEASIQTPVLIDFWAPWCGPCTQLSPTLEKMADEAKGAWKLVKINVDEHPHIAGQFQVQGIPFCVLVFGGQLVDMFQGVKSETELRQWFAERLGDAALPLEDAAAEEPPVDPGDPRQQATGFLVAGKFAEAAAAAEQVVLEDDSDENRVFYARCAVFVDPEKVKAYLARISEDAEQYDVAQKFIGLARVLMNEDDKLPEHANSKLAGYYREALQATRAGEFEQALDAFLEVLYRDKSYDEDGARLAFIGLFEWLGRDHDVVKAYQRRFEMAVFG</sequence>
<keyword evidence="4" id="KW-0676">Redox-active center</keyword>
<dbReference type="PROSITE" id="PS51352">
    <property type="entry name" value="THIOREDOXIN_2"/>
    <property type="match status" value="1"/>
</dbReference>
<name>A0A8J7QKS9_9BACT</name>
<dbReference type="InterPro" id="IPR013766">
    <property type="entry name" value="Thioredoxin_domain"/>
</dbReference>
<dbReference type="InterPro" id="IPR011990">
    <property type="entry name" value="TPR-like_helical_dom_sf"/>
</dbReference>
<keyword evidence="7" id="KW-1185">Reference proteome</keyword>
<evidence type="ECO:0000313" key="6">
    <source>
        <dbReference type="EMBL" id="MBO1321740.1"/>
    </source>
</evidence>
<dbReference type="PROSITE" id="PS00194">
    <property type="entry name" value="THIOREDOXIN_1"/>
    <property type="match status" value="1"/>
</dbReference>